<dbReference type="Proteomes" id="UP001177769">
    <property type="component" value="Chromosome"/>
</dbReference>
<dbReference type="EMBL" id="CP116346">
    <property type="protein sequence ID" value="WIT11391.1"/>
    <property type="molecule type" value="Genomic_DNA"/>
</dbReference>
<dbReference type="GO" id="GO:0071973">
    <property type="term" value="P:bacterial-type flagellum-dependent cell motility"/>
    <property type="evidence" value="ECO:0007669"/>
    <property type="project" value="TreeGrafter"/>
</dbReference>
<dbReference type="SMART" id="SM00047">
    <property type="entry name" value="LYZ2"/>
    <property type="match status" value="1"/>
</dbReference>
<dbReference type="GO" id="GO:0044780">
    <property type="term" value="P:bacterial-type flagellum assembly"/>
    <property type="evidence" value="ECO:0007669"/>
    <property type="project" value="InterPro"/>
</dbReference>
<dbReference type="GO" id="GO:0004040">
    <property type="term" value="F:amidase activity"/>
    <property type="evidence" value="ECO:0007669"/>
    <property type="project" value="InterPro"/>
</dbReference>
<sequence>MRSLELGALGAQISGQIAAEAGVRPSASGAQFSALFRQLQGEVQQFIERGDGASPAQAGAALSPEGRWGQARAQAAAARLEVEGAEAAQASQAALPADGAAFVQRIVPHAQAAAARLGVAPEVLAAQAALESGWGQQAIRRADGSDSHNLFGIKAGGGWRGEVALSATTEYERGQPVARQEKFRSYADAGAAFRDLTQLLLDNPRYRDALQTGADARAYGQALQRGGYATDPAYADKLTRVAARIKAGL</sequence>
<dbReference type="InterPro" id="IPR013377">
    <property type="entry name" value="FlgJ"/>
</dbReference>
<keyword evidence="4" id="KW-1185">Reference proteome</keyword>
<feature type="domain" description="Mannosyl-glycoprotein endo-beta-N-acetylglucosamidase-like" evidence="2">
    <location>
        <begin position="92"/>
        <end position="246"/>
    </location>
</feature>
<dbReference type="PANTHER" id="PTHR33308">
    <property type="entry name" value="PEPTIDOGLYCAN HYDROLASE FLGJ"/>
    <property type="match status" value="1"/>
</dbReference>
<organism evidence="3 4">
    <name type="scientific">Paucibacter sediminis</name>
    <dbReference type="NCBI Taxonomy" id="3019553"/>
    <lineage>
        <taxon>Bacteria</taxon>
        <taxon>Pseudomonadati</taxon>
        <taxon>Pseudomonadota</taxon>
        <taxon>Betaproteobacteria</taxon>
        <taxon>Burkholderiales</taxon>
        <taxon>Sphaerotilaceae</taxon>
        <taxon>Roseateles</taxon>
    </lineage>
</organism>
<keyword evidence="3" id="KW-0969">Cilium</keyword>
<keyword evidence="3" id="KW-0282">Flagellum</keyword>
<dbReference type="InterPro" id="IPR002901">
    <property type="entry name" value="MGlyc_endo_b_GlcNAc-like_dom"/>
</dbReference>
<dbReference type="Gene3D" id="1.10.530.10">
    <property type="match status" value="1"/>
</dbReference>
<name>A0AA95SPX8_9BURK</name>
<protein>
    <submittedName>
        <fullName evidence="3">Flagellar assembly peptidoglycan hydrolase FlgJ</fullName>
    </submittedName>
</protein>
<dbReference type="Gene3D" id="2.10.70.40">
    <property type="entry name" value="peptidoglycan hydrolase"/>
    <property type="match status" value="1"/>
</dbReference>
<gene>
    <name evidence="3" type="primary">flgJ</name>
    <name evidence="3" type="ORF">PFX98_21220</name>
</gene>
<dbReference type="Pfam" id="PF01832">
    <property type="entry name" value="Glucosaminidase"/>
    <property type="match status" value="1"/>
</dbReference>
<evidence type="ECO:0000256" key="1">
    <source>
        <dbReference type="ARBA" id="ARBA00022801"/>
    </source>
</evidence>
<keyword evidence="3" id="KW-0966">Cell projection</keyword>
<dbReference type="KEGG" id="pais:PFX98_21220"/>
<proteinExistence type="predicted"/>
<accession>A0AA95SPX8</accession>
<dbReference type="AlphaFoldDB" id="A0AA95SPX8"/>
<dbReference type="PANTHER" id="PTHR33308:SF9">
    <property type="entry name" value="PEPTIDOGLYCAN HYDROLASE FLGJ"/>
    <property type="match status" value="1"/>
</dbReference>
<evidence type="ECO:0000259" key="2">
    <source>
        <dbReference type="SMART" id="SM00047"/>
    </source>
</evidence>
<keyword evidence="1 3" id="KW-0378">Hydrolase</keyword>
<dbReference type="NCBIfam" id="TIGR02541">
    <property type="entry name" value="flagell_FlgJ"/>
    <property type="match status" value="1"/>
</dbReference>
<evidence type="ECO:0000313" key="3">
    <source>
        <dbReference type="EMBL" id="WIT11391.1"/>
    </source>
</evidence>
<dbReference type="InterPro" id="IPR051056">
    <property type="entry name" value="Glycosyl_Hydrolase_73"/>
</dbReference>
<dbReference type="RefSeq" id="WP_285232473.1">
    <property type="nucleotide sequence ID" value="NZ_CP116346.1"/>
</dbReference>
<reference evidence="3" key="1">
    <citation type="submission" date="2023-01" db="EMBL/GenBank/DDBJ databases">
        <title>Whole genome sequence of Paucibacter sp. S2-9 isolated from pond sediment.</title>
        <authorList>
            <person name="Jung J.Y."/>
        </authorList>
    </citation>
    <scope>NUCLEOTIDE SEQUENCE</scope>
    <source>
        <strain evidence="3">S2-9</strain>
    </source>
</reference>
<dbReference type="InterPro" id="IPR023346">
    <property type="entry name" value="Lysozyme-like_dom_sf"/>
</dbReference>
<dbReference type="GO" id="GO:0016798">
    <property type="term" value="F:hydrolase activity, acting on glycosyl bonds"/>
    <property type="evidence" value="ECO:0007669"/>
    <property type="project" value="InterPro"/>
</dbReference>
<dbReference type="SUPFAM" id="SSF53955">
    <property type="entry name" value="Lysozyme-like"/>
    <property type="match status" value="1"/>
</dbReference>
<evidence type="ECO:0000313" key="4">
    <source>
        <dbReference type="Proteomes" id="UP001177769"/>
    </source>
</evidence>